<organism evidence="1">
    <name type="scientific">Alectorobius mimon</name>
    <dbReference type="NCBI Taxonomy" id="360319"/>
    <lineage>
        <taxon>Eukaryota</taxon>
        <taxon>Metazoa</taxon>
        <taxon>Ecdysozoa</taxon>
        <taxon>Arthropoda</taxon>
        <taxon>Chelicerata</taxon>
        <taxon>Arachnida</taxon>
        <taxon>Acari</taxon>
        <taxon>Parasitiformes</taxon>
        <taxon>Ixodida</taxon>
        <taxon>Ixodoidea</taxon>
        <taxon>Argasidae</taxon>
        <taxon>Ornithodorinae</taxon>
        <taxon>Alectorobius</taxon>
    </lineage>
</organism>
<feature type="non-terminal residue" evidence="1">
    <location>
        <position position="1"/>
    </location>
</feature>
<name>A0A147B6X6_9ACAR</name>
<accession>A0A147B6X6</accession>
<dbReference type="EMBL" id="GEIB01001886">
    <property type="protein sequence ID" value="JAR86529.1"/>
    <property type="molecule type" value="Transcribed_RNA"/>
</dbReference>
<dbReference type="AlphaFoldDB" id="A0A147B6X6"/>
<evidence type="ECO:0000313" key="1">
    <source>
        <dbReference type="EMBL" id="JAR86529.1"/>
    </source>
</evidence>
<protein>
    <submittedName>
        <fullName evidence="1">Cdc42 homolog</fullName>
    </submittedName>
</protein>
<proteinExistence type="predicted"/>
<sequence>IRLGTVRNRVRTGEAFFWKSVCLLGLVDLPSEARHCVIICCRPSSFCFVPLLQSRIAYNRLHFLLGLGSGGSRAARMASSKTFLSPFCVKAEHSTYLTALSSLANFSPISLEIGFCLFLASFSRVAASSRRSTCVPTRRNGVFWQ</sequence>
<reference evidence="1" key="1">
    <citation type="submission" date="2016-03" db="EMBL/GenBank/DDBJ databases">
        <title>Gut transcriptome analysis on engorged females of Ornithodoros mimon (Acari: Argasidae) and phylogenetic inferences of soft ticks.</title>
        <authorList>
            <person name="Landulfo G.A."/>
            <person name="Giovanni D."/>
            <person name="Carvalho E."/>
            <person name="Junqueira-de-Azevedo I."/>
            <person name="Patane J."/>
            <person name="Mendoca R."/>
            <person name="Barros-Battesti D."/>
        </authorList>
    </citation>
    <scope>NUCLEOTIDE SEQUENCE</scope>
    <source>
        <strain evidence="1">Females</strain>
        <tissue evidence="1">Gut</tissue>
    </source>
</reference>